<dbReference type="PANTHER" id="PTHR48073:SF2">
    <property type="entry name" value="O-SUCCINYLBENZOATE SYNTHASE"/>
    <property type="match status" value="1"/>
</dbReference>
<evidence type="ECO:0000259" key="4">
    <source>
        <dbReference type="SMART" id="SM00922"/>
    </source>
</evidence>
<gene>
    <name evidence="5" type="ORF">GCM10008957_02490</name>
</gene>
<reference evidence="5" key="1">
    <citation type="journal article" date="2014" name="Int. J. Syst. Evol. Microbiol.">
        <title>Complete genome sequence of Corynebacterium casei LMG S-19264T (=DSM 44701T), isolated from a smear-ripened cheese.</title>
        <authorList>
            <consortium name="US DOE Joint Genome Institute (JGI-PGF)"/>
            <person name="Walter F."/>
            <person name="Albersmeier A."/>
            <person name="Kalinowski J."/>
            <person name="Ruckert C."/>
        </authorList>
    </citation>
    <scope>NUCLEOTIDE SEQUENCE</scope>
    <source>
        <strain evidence="5">JCM 31311</strain>
    </source>
</reference>
<accession>A0A918BV48</accession>
<dbReference type="InterPro" id="IPR034613">
    <property type="entry name" value="Muconate_cycloisomerase_anti"/>
</dbReference>
<dbReference type="GO" id="GO:0016854">
    <property type="term" value="F:racemase and epimerase activity"/>
    <property type="evidence" value="ECO:0007669"/>
    <property type="project" value="UniProtKB-ARBA"/>
</dbReference>
<dbReference type="PANTHER" id="PTHR48073">
    <property type="entry name" value="O-SUCCINYLBENZOATE SYNTHASE-RELATED"/>
    <property type="match status" value="1"/>
</dbReference>
<organism evidence="5 6">
    <name type="scientific">Deinococcus ruber</name>
    <dbReference type="NCBI Taxonomy" id="1848197"/>
    <lineage>
        <taxon>Bacteria</taxon>
        <taxon>Thermotogati</taxon>
        <taxon>Deinococcota</taxon>
        <taxon>Deinococci</taxon>
        <taxon>Deinococcales</taxon>
        <taxon>Deinococcaceae</taxon>
        <taxon>Deinococcus</taxon>
    </lineage>
</organism>
<evidence type="ECO:0000313" key="5">
    <source>
        <dbReference type="EMBL" id="GGQ93887.1"/>
    </source>
</evidence>
<sequence>MSARIVRVEGIPYRLPLKGTLQWGKGSSLSAAEHVLVRVHLDDGSVGQAEAPPRPTIYGETTASVVAMLAYLSPALLGVDISDTARLDAVRSSVVNNHTARGALDMALHDARARAENESLFDRLLGPQTRVRPSFILGIAPMAEMLSEAAAVVAAGVRVLKVKVGRQHEHDLKLIRELRAEYGDAVQLYADSNETLTLEDAPEVLAAMREAGLTYVEEPLPVRLLRQRAELRQRGLLPIIGDDSCFTPADLERELEFGTIDILNIKTARNGFTDSLSMLRRARAAGLGVMIGSQASSGLGTIHAALMASQDGVTEPSELSFVLKLQEDLLTGPITFNDGWLDVAALHTLEVDEVRLKLYRLDGNN</sequence>
<comment type="caution">
    <text evidence="5">The sequence shown here is derived from an EMBL/GenBank/DDBJ whole genome shotgun (WGS) entry which is preliminary data.</text>
</comment>
<dbReference type="Gene3D" id="3.20.20.120">
    <property type="entry name" value="Enolase-like C-terminal domain"/>
    <property type="match status" value="1"/>
</dbReference>
<feature type="domain" description="Mandelate racemase/muconate lactonizing enzyme C-terminal" evidence="4">
    <location>
        <begin position="142"/>
        <end position="238"/>
    </location>
</feature>
<dbReference type="InterPro" id="IPR018110">
    <property type="entry name" value="Mandel_Rmase/mucon_lact_enz_CS"/>
</dbReference>
<dbReference type="GO" id="GO:0009063">
    <property type="term" value="P:amino acid catabolic process"/>
    <property type="evidence" value="ECO:0007669"/>
    <property type="project" value="InterPro"/>
</dbReference>
<dbReference type="InterPro" id="IPR029065">
    <property type="entry name" value="Enolase_C-like"/>
</dbReference>
<evidence type="ECO:0000256" key="2">
    <source>
        <dbReference type="ARBA" id="ARBA00022723"/>
    </source>
</evidence>
<reference evidence="5" key="2">
    <citation type="submission" date="2020-09" db="EMBL/GenBank/DDBJ databases">
        <authorList>
            <person name="Sun Q."/>
            <person name="Ohkuma M."/>
        </authorList>
    </citation>
    <scope>NUCLEOTIDE SEQUENCE</scope>
    <source>
        <strain evidence="5">JCM 31311</strain>
    </source>
</reference>
<dbReference type="Proteomes" id="UP000603865">
    <property type="component" value="Unassembled WGS sequence"/>
</dbReference>
<protein>
    <submittedName>
        <fullName evidence="5">Chloromuconate cycloisomerase</fullName>
    </submittedName>
</protein>
<dbReference type="AlphaFoldDB" id="A0A918BV48"/>
<dbReference type="SFLD" id="SFLDG00180">
    <property type="entry name" value="muconate_cycloisomerase"/>
    <property type="match status" value="1"/>
</dbReference>
<dbReference type="InterPro" id="IPR013341">
    <property type="entry name" value="Mandelate_racemase_N_dom"/>
</dbReference>
<dbReference type="SUPFAM" id="SSF51604">
    <property type="entry name" value="Enolase C-terminal domain-like"/>
    <property type="match status" value="1"/>
</dbReference>
<evidence type="ECO:0000256" key="3">
    <source>
        <dbReference type="ARBA" id="ARBA00023235"/>
    </source>
</evidence>
<keyword evidence="2" id="KW-0479">Metal-binding</keyword>
<dbReference type="InterPro" id="IPR036849">
    <property type="entry name" value="Enolase-like_C_sf"/>
</dbReference>
<evidence type="ECO:0000313" key="6">
    <source>
        <dbReference type="Proteomes" id="UP000603865"/>
    </source>
</evidence>
<dbReference type="SMART" id="SM00922">
    <property type="entry name" value="MR_MLE"/>
    <property type="match status" value="1"/>
</dbReference>
<dbReference type="InterPro" id="IPR029017">
    <property type="entry name" value="Enolase-like_N"/>
</dbReference>
<dbReference type="EMBL" id="BMQL01000001">
    <property type="protein sequence ID" value="GGQ93887.1"/>
    <property type="molecule type" value="Genomic_DNA"/>
</dbReference>
<dbReference type="Gene3D" id="3.30.390.10">
    <property type="entry name" value="Enolase-like, N-terminal domain"/>
    <property type="match status" value="1"/>
</dbReference>
<dbReference type="SFLD" id="SFLDS00001">
    <property type="entry name" value="Enolase"/>
    <property type="match status" value="1"/>
</dbReference>
<comment type="similarity">
    <text evidence="1">Belongs to the mandelate racemase/muconate lactonizing enzyme family.</text>
</comment>
<proteinExistence type="inferred from homology"/>
<name>A0A918BV48_9DEIO</name>
<dbReference type="Pfam" id="PF13378">
    <property type="entry name" value="MR_MLE_C"/>
    <property type="match status" value="1"/>
</dbReference>
<dbReference type="GO" id="GO:0046872">
    <property type="term" value="F:metal ion binding"/>
    <property type="evidence" value="ECO:0007669"/>
    <property type="project" value="UniProtKB-KW"/>
</dbReference>
<dbReference type="RefSeq" id="WP_189087654.1">
    <property type="nucleotide sequence ID" value="NZ_BMQL01000001.1"/>
</dbReference>
<dbReference type="SFLD" id="SFLDF00009">
    <property type="entry name" value="o-succinylbenzoate_synthase"/>
    <property type="match status" value="1"/>
</dbReference>
<evidence type="ECO:0000256" key="1">
    <source>
        <dbReference type="ARBA" id="ARBA00008031"/>
    </source>
</evidence>
<keyword evidence="3" id="KW-0413">Isomerase</keyword>
<dbReference type="PROSITE" id="PS00909">
    <property type="entry name" value="MR_MLE_2"/>
    <property type="match status" value="1"/>
</dbReference>
<dbReference type="InterPro" id="IPR013342">
    <property type="entry name" value="Mandelate_racemase_C"/>
</dbReference>
<dbReference type="SUPFAM" id="SSF54826">
    <property type="entry name" value="Enolase N-terminal domain-like"/>
    <property type="match status" value="1"/>
</dbReference>
<dbReference type="Pfam" id="PF02746">
    <property type="entry name" value="MR_MLE_N"/>
    <property type="match status" value="1"/>
</dbReference>
<dbReference type="CDD" id="cd03315">
    <property type="entry name" value="MLE_like"/>
    <property type="match status" value="1"/>
</dbReference>
<keyword evidence="6" id="KW-1185">Reference proteome</keyword>